<dbReference type="GO" id="GO:0005524">
    <property type="term" value="F:ATP binding"/>
    <property type="evidence" value="ECO:0007669"/>
    <property type="project" value="InterPro"/>
</dbReference>
<evidence type="ECO:0000313" key="3">
    <source>
        <dbReference type="EMBL" id="KAF0695727.1"/>
    </source>
</evidence>
<dbReference type="OrthoDB" id="10045021at2759"/>
<dbReference type="InterPro" id="IPR000719">
    <property type="entry name" value="Prot_kinase_dom"/>
</dbReference>
<feature type="compositionally biased region" description="Basic and acidic residues" evidence="1">
    <location>
        <begin position="8"/>
        <end position="17"/>
    </location>
</feature>
<proteinExistence type="predicted"/>
<dbReference type="SUPFAM" id="SSF56112">
    <property type="entry name" value="Protein kinase-like (PK-like)"/>
    <property type="match status" value="1"/>
</dbReference>
<protein>
    <submittedName>
        <fullName evidence="4">Aste57867_13463 protein</fullName>
    </submittedName>
</protein>
<dbReference type="PROSITE" id="PS50011">
    <property type="entry name" value="PROTEIN_KINASE_DOM"/>
    <property type="match status" value="1"/>
</dbReference>
<sequence>MGTVSSRPPEDATKTEENTFAGASVGNDQPEFSLSNAVLLAHKFTERHPLFRWRGEQNIVQEMGNRAAKHMFLVDFSDLSGESKCRIVLSVLPAHASLLVAATAASLNTYKLKSLLVSLRHPFLFPILDVEYAKHPGGLLVVQPLAPAGSLKDLLHRKASPCAPYATKYTMRRSGGGLSRSLVRRYARHVLEALLALRAIGIVCDHVKTSNVLVDAGVARVSDVFNSVLAIDRDPRLDDLTLPLEAVGVPIDQLLFGHFLYELALGRELQAVAPSPADIAAMPLDVADVLRVLFAKPTSSAQPSTTLDTLRTMPLFATSGPANDDLVLPALETHLDASMKSLVRVSMAAKEARRKANIELFVTKEAARAAAAAATDAAEGKPLPRPTNPRQLHRAKSLAATDKPMRRAAYRKQHSSATVVGA</sequence>
<dbReference type="AlphaFoldDB" id="A0A485KZV9"/>
<reference evidence="3" key="2">
    <citation type="submission" date="2019-06" db="EMBL/GenBank/DDBJ databases">
        <title>Genomics analysis of Aphanomyces spp. identifies a new class of oomycete effector associated with host adaptation.</title>
        <authorList>
            <person name="Gaulin E."/>
        </authorList>
    </citation>
    <scope>NUCLEOTIDE SEQUENCE</scope>
    <source>
        <strain evidence="3">CBS 578.67</strain>
    </source>
</reference>
<evidence type="ECO:0000313" key="4">
    <source>
        <dbReference type="EMBL" id="VFT90301.1"/>
    </source>
</evidence>
<reference evidence="4 5" key="1">
    <citation type="submission" date="2019-03" db="EMBL/GenBank/DDBJ databases">
        <authorList>
            <person name="Gaulin E."/>
            <person name="Dumas B."/>
        </authorList>
    </citation>
    <scope>NUCLEOTIDE SEQUENCE [LARGE SCALE GENOMIC DNA]</scope>
    <source>
        <strain evidence="4">CBS 568.67</strain>
    </source>
</reference>
<dbReference type="Proteomes" id="UP000332933">
    <property type="component" value="Unassembled WGS sequence"/>
</dbReference>
<feature type="domain" description="Protein kinase" evidence="2">
    <location>
        <begin position="57"/>
        <end position="367"/>
    </location>
</feature>
<organism evidence="4 5">
    <name type="scientific">Aphanomyces stellatus</name>
    <dbReference type="NCBI Taxonomy" id="120398"/>
    <lineage>
        <taxon>Eukaryota</taxon>
        <taxon>Sar</taxon>
        <taxon>Stramenopiles</taxon>
        <taxon>Oomycota</taxon>
        <taxon>Saprolegniomycetes</taxon>
        <taxon>Saprolegniales</taxon>
        <taxon>Verrucalvaceae</taxon>
        <taxon>Aphanomyces</taxon>
    </lineage>
</organism>
<dbReference type="Gene3D" id="1.10.510.10">
    <property type="entry name" value="Transferase(Phosphotransferase) domain 1"/>
    <property type="match status" value="1"/>
</dbReference>
<dbReference type="InterPro" id="IPR011009">
    <property type="entry name" value="Kinase-like_dom_sf"/>
</dbReference>
<dbReference type="EMBL" id="VJMH01005454">
    <property type="protein sequence ID" value="KAF0695727.1"/>
    <property type="molecule type" value="Genomic_DNA"/>
</dbReference>
<feature type="region of interest" description="Disordered" evidence="1">
    <location>
        <begin position="373"/>
        <end position="422"/>
    </location>
</feature>
<name>A0A485KZV9_9STRA</name>
<keyword evidence="5" id="KW-1185">Reference proteome</keyword>
<feature type="region of interest" description="Disordered" evidence="1">
    <location>
        <begin position="1"/>
        <end position="27"/>
    </location>
</feature>
<dbReference type="GO" id="GO:0004672">
    <property type="term" value="F:protein kinase activity"/>
    <property type="evidence" value="ECO:0007669"/>
    <property type="project" value="InterPro"/>
</dbReference>
<evidence type="ECO:0000313" key="5">
    <source>
        <dbReference type="Proteomes" id="UP000332933"/>
    </source>
</evidence>
<evidence type="ECO:0000259" key="2">
    <source>
        <dbReference type="PROSITE" id="PS50011"/>
    </source>
</evidence>
<dbReference type="EMBL" id="CAADRA010005475">
    <property type="protein sequence ID" value="VFT90301.1"/>
    <property type="molecule type" value="Genomic_DNA"/>
</dbReference>
<evidence type="ECO:0000256" key="1">
    <source>
        <dbReference type="SAM" id="MobiDB-lite"/>
    </source>
</evidence>
<gene>
    <name evidence="4" type="primary">Aste57867_13463</name>
    <name evidence="3" type="ORF">As57867_013413</name>
    <name evidence="4" type="ORF">ASTE57867_13463</name>
</gene>
<accession>A0A485KZV9</accession>